<comment type="caution">
    <text evidence="1">The sequence shown here is derived from an EMBL/GenBank/DDBJ whole genome shotgun (WGS) entry which is preliminary data.</text>
</comment>
<proteinExistence type="predicted"/>
<keyword evidence="2" id="KW-1185">Reference proteome</keyword>
<evidence type="ECO:0000313" key="1">
    <source>
        <dbReference type="EMBL" id="KAL0466427.1"/>
    </source>
</evidence>
<sequence>DFTGTLRIYQTKTIVNKYNLIYLKVLNRPVFIIKATNNLRSIKASNYTEASN</sequence>
<dbReference type="EMBL" id="JAVLET010000013">
    <property type="protein sequence ID" value="KAL0466427.1"/>
    <property type="molecule type" value="Genomic_DNA"/>
</dbReference>
<dbReference type="Proteomes" id="UP001451303">
    <property type="component" value="Unassembled WGS sequence"/>
</dbReference>
<evidence type="ECO:0000313" key="2">
    <source>
        <dbReference type="Proteomes" id="UP001451303"/>
    </source>
</evidence>
<accession>A0ABR3D166</accession>
<name>A0ABR3D166_NEUIN</name>
<organism evidence="1 2">
    <name type="scientific">Neurospora intermedia</name>
    <dbReference type="NCBI Taxonomy" id="5142"/>
    <lineage>
        <taxon>Eukaryota</taxon>
        <taxon>Fungi</taxon>
        <taxon>Dikarya</taxon>
        <taxon>Ascomycota</taxon>
        <taxon>Pezizomycotina</taxon>
        <taxon>Sordariomycetes</taxon>
        <taxon>Sordariomycetidae</taxon>
        <taxon>Sordariales</taxon>
        <taxon>Sordariaceae</taxon>
        <taxon>Neurospora</taxon>
    </lineage>
</organism>
<protein>
    <submittedName>
        <fullName evidence="1">Uncharacterized protein</fullName>
    </submittedName>
</protein>
<reference evidence="1 2" key="1">
    <citation type="submission" date="2023-09" db="EMBL/GenBank/DDBJ databases">
        <title>Multi-omics analysis of a traditional fermented food reveals byproduct-associated fungal strains for waste-to-food upcycling.</title>
        <authorList>
            <consortium name="Lawrence Berkeley National Laboratory"/>
            <person name="Rekdal V.M."/>
            <person name="Villalobos-Escobedo J.M."/>
            <person name="Rodriguez-Valeron N."/>
            <person name="Garcia M.O."/>
            <person name="Vasquez D.P."/>
            <person name="Damayanti I."/>
            <person name="Sorensen P.M."/>
            <person name="Baidoo E.E."/>
            <person name="De Carvalho A.C."/>
            <person name="Riley R."/>
            <person name="Lipzen A."/>
            <person name="He G."/>
            <person name="Yan M."/>
            <person name="Haridas S."/>
            <person name="Daum C."/>
            <person name="Yoshinaga Y."/>
            <person name="Ng V."/>
            <person name="Grigoriev I.V."/>
            <person name="Munk R."/>
            <person name="Nuraida L."/>
            <person name="Wijaya C.H."/>
            <person name="Morales P.-C."/>
            <person name="Keasling J.D."/>
        </authorList>
    </citation>
    <scope>NUCLEOTIDE SEQUENCE [LARGE SCALE GENOMIC DNA]</scope>
    <source>
        <strain evidence="1 2">FGSC 2613</strain>
    </source>
</reference>
<gene>
    <name evidence="1" type="ORF">QR685DRAFT_417348</name>
</gene>
<feature type="non-terminal residue" evidence="1">
    <location>
        <position position="1"/>
    </location>
</feature>
<feature type="non-terminal residue" evidence="1">
    <location>
        <position position="52"/>
    </location>
</feature>